<accession>A0ACB8B7H1</accession>
<reference evidence="1" key="1">
    <citation type="journal article" date="2021" name="New Phytol.">
        <title>Evolutionary innovations through gain and loss of genes in the ectomycorrhizal Boletales.</title>
        <authorList>
            <person name="Wu G."/>
            <person name="Miyauchi S."/>
            <person name="Morin E."/>
            <person name="Kuo A."/>
            <person name="Drula E."/>
            <person name="Varga T."/>
            <person name="Kohler A."/>
            <person name="Feng B."/>
            <person name="Cao Y."/>
            <person name="Lipzen A."/>
            <person name="Daum C."/>
            <person name="Hundley H."/>
            <person name="Pangilinan J."/>
            <person name="Johnson J."/>
            <person name="Barry K."/>
            <person name="LaButti K."/>
            <person name="Ng V."/>
            <person name="Ahrendt S."/>
            <person name="Min B."/>
            <person name="Choi I.G."/>
            <person name="Park H."/>
            <person name="Plett J.M."/>
            <person name="Magnuson J."/>
            <person name="Spatafora J.W."/>
            <person name="Nagy L.G."/>
            <person name="Henrissat B."/>
            <person name="Grigoriev I.V."/>
            <person name="Yang Z.L."/>
            <person name="Xu J."/>
            <person name="Martin F.M."/>
        </authorList>
    </citation>
    <scope>NUCLEOTIDE SEQUENCE</scope>
    <source>
        <strain evidence="1">KUC20120723A-06</strain>
    </source>
</reference>
<gene>
    <name evidence="1" type="ORF">BV22DRAFT_1132338</name>
</gene>
<comment type="caution">
    <text evidence="1">The sequence shown here is derived from an EMBL/GenBank/DDBJ whole genome shotgun (WGS) entry which is preliminary data.</text>
</comment>
<evidence type="ECO:0000313" key="1">
    <source>
        <dbReference type="EMBL" id="KAH7921357.1"/>
    </source>
</evidence>
<proteinExistence type="predicted"/>
<evidence type="ECO:0000313" key="2">
    <source>
        <dbReference type="Proteomes" id="UP000790709"/>
    </source>
</evidence>
<dbReference type="Proteomes" id="UP000790709">
    <property type="component" value="Unassembled WGS sequence"/>
</dbReference>
<name>A0ACB8B7H1_9AGAM</name>
<protein>
    <submittedName>
        <fullName evidence="1">Uncharacterized protein</fullName>
    </submittedName>
</protein>
<sequence>MVARGGKKAPDGHDGQDHSQQRAVKTKGKNTVSAVTEPSDTSLRRPSRGTRGQGGAPAQPKAIEEVQTRPAPPAKRTATQVTRDKQTLNPMAPPVKPKRGRKTTSTQKQPTQELLASPTTEVESRFQEADPGSRPEPADDEVPADNLGDNHILEDQAVHTHGDDHAEMNLDKTLLVTTTFLDVLQEHQRKNGAPRPPDPAVLNKVRRRAARASPELGDISDADIVAQPKPKRARYSKNSPANIVPKPSQGSFYTPQWRDILDRGKAISRCESINHPFPARDVFIRGPGIEYLTEAITEAEEAGVLYEDIDDAEEYADFVKDAVASLLEDGAYLPGGFDEQGHTDNFASVCLFDVINNYFYEGNRPARCSFQRCSKRKYREGQLSWQLKAAIDEYDSGALVQKFLLEIYVPVYDTINGLMNELELNAYPSNKAKNLRQAWAAAAPSAPPILKEASGPRITLFNKVTHPP</sequence>
<organism evidence="1 2">
    <name type="scientific">Leucogyrophana mollusca</name>
    <dbReference type="NCBI Taxonomy" id="85980"/>
    <lineage>
        <taxon>Eukaryota</taxon>
        <taxon>Fungi</taxon>
        <taxon>Dikarya</taxon>
        <taxon>Basidiomycota</taxon>
        <taxon>Agaricomycotina</taxon>
        <taxon>Agaricomycetes</taxon>
        <taxon>Agaricomycetidae</taxon>
        <taxon>Boletales</taxon>
        <taxon>Boletales incertae sedis</taxon>
        <taxon>Leucogyrophana</taxon>
    </lineage>
</organism>
<dbReference type="EMBL" id="MU266530">
    <property type="protein sequence ID" value="KAH7921357.1"/>
    <property type="molecule type" value="Genomic_DNA"/>
</dbReference>
<keyword evidence="2" id="KW-1185">Reference proteome</keyword>